<proteinExistence type="predicted"/>
<organism evidence="2 3">
    <name type="scientific">Helianthus annuus</name>
    <name type="common">Common sunflower</name>
    <dbReference type="NCBI Taxonomy" id="4232"/>
    <lineage>
        <taxon>Eukaryota</taxon>
        <taxon>Viridiplantae</taxon>
        <taxon>Streptophyta</taxon>
        <taxon>Embryophyta</taxon>
        <taxon>Tracheophyta</taxon>
        <taxon>Spermatophyta</taxon>
        <taxon>Magnoliopsida</taxon>
        <taxon>eudicotyledons</taxon>
        <taxon>Gunneridae</taxon>
        <taxon>Pentapetalae</taxon>
        <taxon>asterids</taxon>
        <taxon>campanulids</taxon>
        <taxon>Asterales</taxon>
        <taxon>Asteraceae</taxon>
        <taxon>Asteroideae</taxon>
        <taxon>Heliantheae alliance</taxon>
        <taxon>Heliantheae</taxon>
        <taxon>Helianthus</taxon>
    </lineage>
</organism>
<evidence type="ECO:0000256" key="1">
    <source>
        <dbReference type="SAM" id="MobiDB-lite"/>
    </source>
</evidence>
<evidence type="ECO:0000313" key="2">
    <source>
        <dbReference type="EMBL" id="OTF87783.1"/>
    </source>
</evidence>
<reference evidence="3" key="1">
    <citation type="journal article" date="2017" name="Nature">
        <title>The sunflower genome provides insights into oil metabolism, flowering and Asterid evolution.</title>
        <authorList>
            <person name="Badouin H."/>
            <person name="Gouzy J."/>
            <person name="Grassa C.J."/>
            <person name="Murat F."/>
            <person name="Staton S.E."/>
            <person name="Cottret L."/>
            <person name="Lelandais-Briere C."/>
            <person name="Owens G.L."/>
            <person name="Carrere S."/>
            <person name="Mayjonade B."/>
            <person name="Legrand L."/>
            <person name="Gill N."/>
            <person name="Kane N.C."/>
            <person name="Bowers J.E."/>
            <person name="Hubner S."/>
            <person name="Bellec A."/>
            <person name="Berard A."/>
            <person name="Berges H."/>
            <person name="Blanchet N."/>
            <person name="Boniface M.C."/>
            <person name="Brunel D."/>
            <person name="Catrice O."/>
            <person name="Chaidir N."/>
            <person name="Claudel C."/>
            <person name="Donnadieu C."/>
            <person name="Faraut T."/>
            <person name="Fievet G."/>
            <person name="Helmstetter N."/>
            <person name="King M."/>
            <person name="Knapp S.J."/>
            <person name="Lai Z."/>
            <person name="Le Paslier M.C."/>
            <person name="Lippi Y."/>
            <person name="Lorenzon L."/>
            <person name="Mandel J.R."/>
            <person name="Marage G."/>
            <person name="Marchand G."/>
            <person name="Marquand E."/>
            <person name="Bret-Mestries E."/>
            <person name="Morien E."/>
            <person name="Nambeesan S."/>
            <person name="Nguyen T."/>
            <person name="Pegot-Espagnet P."/>
            <person name="Pouilly N."/>
            <person name="Raftis F."/>
            <person name="Sallet E."/>
            <person name="Schiex T."/>
            <person name="Thomas J."/>
            <person name="Vandecasteele C."/>
            <person name="Vares D."/>
            <person name="Vear F."/>
            <person name="Vautrin S."/>
            <person name="Crespi M."/>
            <person name="Mangin B."/>
            <person name="Burke J.M."/>
            <person name="Salse J."/>
            <person name="Munos S."/>
            <person name="Vincourt P."/>
            <person name="Rieseberg L.H."/>
            <person name="Langlade N.B."/>
        </authorList>
    </citation>
    <scope>NUCLEOTIDE SEQUENCE [LARGE SCALE GENOMIC DNA]</scope>
    <source>
        <strain evidence="3">cv. SF193</strain>
    </source>
</reference>
<dbReference type="AlphaFoldDB" id="A0A251RTK3"/>
<protein>
    <submittedName>
        <fullName evidence="2">Uncharacterized protein</fullName>
    </submittedName>
</protein>
<feature type="region of interest" description="Disordered" evidence="1">
    <location>
        <begin position="1"/>
        <end position="49"/>
    </location>
</feature>
<dbReference type="EMBL" id="CM007906">
    <property type="protein sequence ID" value="OTF87783.1"/>
    <property type="molecule type" value="Genomic_DNA"/>
</dbReference>
<feature type="compositionally biased region" description="Basic and acidic residues" evidence="1">
    <location>
        <begin position="35"/>
        <end position="46"/>
    </location>
</feature>
<accession>A0A251RTK3</accession>
<keyword evidence="3" id="KW-1185">Reference proteome</keyword>
<dbReference type="InParanoid" id="A0A251RTK3"/>
<sequence>MVTFAQSPPNSHLQQTLPTSKITLRAPISPPYETPPDKSPPDDHRTTTRRSFCSHYRTNPLKIFDFIKCSSPRSFLDFNFWFRAVNWGVIQITKMECLKVVYFGF</sequence>
<dbReference type="Proteomes" id="UP000215914">
    <property type="component" value="Chromosome 17"/>
</dbReference>
<evidence type="ECO:0000313" key="3">
    <source>
        <dbReference type="Proteomes" id="UP000215914"/>
    </source>
</evidence>
<gene>
    <name evidence="2" type="ORF">HannXRQ_Chr17g0565701</name>
</gene>
<name>A0A251RTK3_HELAN</name>
<feature type="compositionally biased region" description="Polar residues" evidence="1">
    <location>
        <begin position="1"/>
        <end position="22"/>
    </location>
</feature>